<proteinExistence type="predicted"/>
<dbReference type="EMBL" id="CP038141">
    <property type="protein sequence ID" value="QDH17334.1"/>
    <property type="molecule type" value="Genomic_DNA"/>
</dbReference>
<organism evidence="3 4">
    <name type="scientific">Swingsia samuiensis</name>
    <dbReference type="NCBI Taxonomy" id="1293412"/>
    <lineage>
        <taxon>Bacteria</taxon>
        <taxon>Pseudomonadati</taxon>
        <taxon>Pseudomonadota</taxon>
        <taxon>Alphaproteobacteria</taxon>
        <taxon>Acetobacterales</taxon>
        <taxon>Acetobacteraceae</taxon>
        <taxon>Swingsia</taxon>
    </lineage>
</organism>
<feature type="domain" description="MobA-like NTP transferase" evidence="2">
    <location>
        <begin position="9"/>
        <end position="167"/>
    </location>
</feature>
<sequence>MNIPPHNIILLAAGESKRLGYPKQLLTSQGRPLVEHIARIAFQTQPNRLLIITGAYKERIEEAVKNFPTAEIIYNPAWKTGLSSSLQCAAQSLGTTNLPTLILTTDQFRLTKQHLLNLLLFHPQNCNVMTEYSSNLSGIPARITPATLTQTHTLNGDQGFKKILQSSHNETIRAPELLHDLDRPEDVKMAIQAGWLDTSNYHAMESASFVRKHLLSE</sequence>
<reference evidence="3 4" key="1">
    <citation type="submission" date="2019-03" db="EMBL/GenBank/DDBJ databases">
        <title>The complete genome sequence of Swingsia samuiensis NBRC107927(T).</title>
        <authorList>
            <person name="Chua K.-O."/>
            <person name="Chan K.-G."/>
            <person name="See-Too W.-S."/>
        </authorList>
    </citation>
    <scope>NUCLEOTIDE SEQUENCE [LARGE SCALE GENOMIC DNA]</scope>
    <source>
        <strain evidence="3 4">AH83</strain>
    </source>
</reference>
<dbReference type="InterPro" id="IPR025877">
    <property type="entry name" value="MobA-like_NTP_Trfase"/>
</dbReference>
<evidence type="ECO:0000259" key="2">
    <source>
        <dbReference type="Pfam" id="PF12804"/>
    </source>
</evidence>
<dbReference type="Proteomes" id="UP000316313">
    <property type="component" value="Chromosome"/>
</dbReference>
<dbReference type="SUPFAM" id="SSF53448">
    <property type="entry name" value="Nucleotide-diphospho-sugar transferases"/>
    <property type="match status" value="1"/>
</dbReference>
<keyword evidence="3" id="KW-0808">Transferase</keyword>
<evidence type="ECO:0000313" key="3">
    <source>
        <dbReference type="EMBL" id="QDH17334.1"/>
    </source>
</evidence>
<dbReference type="Gene3D" id="3.90.550.10">
    <property type="entry name" value="Spore Coat Polysaccharide Biosynthesis Protein SpsA, Chain A"/>
    <property type="match status" value="1"/>
</dbReference>
<dbReference type="GO" id="GO:0016779">
    <property type="term" value="F:nucleotidyltransferase activity"/>
    <property type="evidence" value="ECO:0007669"/>
    <property type="project" value="UniProtKB-ARBA"/>
</dbReference>
<dbReference type="InterPro" id="IPR029044">
    <property type="entry name" value="Nucleotide-diphossugar_trans"/>
</dbReference>
<dbReference type="RefSeq" id="WP_141461183.1">
    <property type="nucleotide sequence ID" value="NZ_CP038141.1"/>
</dbReference>
<accession>A0A4Y6UJU9</accession>
<evidence type="ECO:0000313" key="4">
    <source>
        <dbReference type="Proteomes" id="UP000316313"/>
    </source>
</evidence>
<dbReference type="AlphaFoldDB" id="A0A4Y6UJU9"/>
<keyword evidence="1" id="KW-0460">Magnesium</keyword>
<dbReference type="PANTHER" id="PTHR43777:SF1">
    <property type="entry name" value="MOLYBDENUM COFACTOR CYTIDYLYLTRANSFERASE"/>
    <property type="match status" value="1"/>
</dbReference>
<gene>
    <name evidence="3" type="ORF">E3D00_07000</name>
</gene>
<dbReference type="OrthoDB" id="9779263at2"/>
<dbReference type="Pfam" id="PF12804">
    <property type="entry name" value="NTP_transf_3"/>
    <property type="match status" value="1"/>
</dbReference>
<protein>
    <submittedName>
        <fullName evidence="3">Nucleotidyltransferase family protein</fullName>
    </submittedName>
</protein>
<evidence type="ECO:0000256" key="1">
    <source>
        <dbReference type="ARBA" id="ARBA00022842"/>
    </source>
</evidence>
<name>A0A4Y6UJU9_9PROT</name>
<dbReference type="KEGG" id="ssam:E3D00_07000"/>
<dbReference type="PANTHER" id="PTHR43777">
    <property type="entry name" value="MOLYBDENUM COFACTOR CYTIDYLYLTRANSFERASE"/>
    <property type="match status" value="1"/>
</dbReference>
<keyword evidence="4" id="KW-1185">Reference proteome</keyword>